<comment type="caution">
    <text evidence="2">The sequence shown here is derived from an EMBL/GenBank/DDBJ whole genome shotgun (WGS) entry which is preliminary data.</text>
</comment>
<dbReference type="OrthoDB" id="642536at2759"/>
<name>A0A3S3M8U9_9MAGN</name>
<reference evidence="2 3" key="1">
    <citation type="journal article" date="2019" name="Nat. Plants">
        <title>Stout camphor tree genome fills gaps in understanding of flowering plant genome evolution.</title>
        <authorList>
            <person name="Chaw S.M."/>
            <person name="Liu Y.C."/>
            <person name="Wu Y.W."/>
            <person name="Wang H.Y."/>
            <person name="Lin C.I."/>
            <person name="Wu C.S."/>
            <person name="Ke H.M."/>
            <person name="Chang L.Y."/>
            <person name="Hsu C.Y."/>
            <person name="Yang H.T."/>
            <person name="Sudianto E."/>
            <person name="Hsu M.H."/>
            <person name="Wu K.P."/>
            <person name="Wang L.N."/>
            <person name="Leebens-Mack J.H."/>
            <person name="Tsai I.J."/>
        </authorList>
    </citation>
    <scope>NUCLEOTIDE SEQUENCE [LARGE SCALE GENOMIC DNA]</scope>
    <source>
        <strain evidence="3">cv. Chaw 1501</strain>
        <tissue evidence="2">Young leaves</tissue>
    </source>
</reference>
<protein>
    <submittedName>
        <fullName evidence="2">F-box protein SKIP23-like protein</fullName>
    </submittedName>
</protein>
<proteinExistence type="predicted"/>
<dbReference type="SUPFAM" id="SSF81383">
    <property type="entry name" value="F-box domain"/>
    <property type="match status" value="1"/>
</dbReference>
<dbReference type="InterPro" id="IPR036047">
    <property type="entry name" value="F-box-like_dom_sf"/>
</dbReference>
<dbReference type="Proteomes" id="UP000283530">
    <property type="component" value="Unassembled WGS sequence"/>
</dbReference>
<dbReference type="PANTHER" id="PTHR44259:SF114">
    <property type="entry name" value="OS06G0707300 PROTEIN"/>
    <property type="match status" value="1"/>
</dbReference>
<evidence type="ECO:0000313" key="2">
    <source>
        <dbReference type="EMBL" id="RWR75284.1"/>
    </source>
</evidence>
<dbReference type="Pfam" id="PF03478">
    <property type="entry name" value="Beta-prop_KIB1-4"/>
    <property type="match status" value="1"/>
</dbReference>
<feature type="domain" description="KIB1-4 beta-propeller" evidence="1">
    <location>
        <begin position="110"/>
        <end position="379"/>
    </location>
</feature>
<accession>A0A3S3M8U9</accession>
<evidence type="ECO:0000313" key="3">
    <source>
        <dbReference type="Proteomes" id="UP000283530"/>
    </source>
</evidence>
<dbReference type="AlphaFoldDB" id="A0A3S3M8U9"/>
<dbReference type="EMBL" id="QPKB01000002">
    <property type="protein sequence ID" value="RWR75284.1"/>
    <property type="molecule type" value="Genomic_DNA"/>
</dbReference>
<dbReference type="Gene3D" id="1.20.1280.50">
    <property type="match status" value="1"/>
</dbReference>
<keyword evidence="3" id="KW-1185">Reference proteome</keyword>
<sequence length="419" mass="49152">MTRKRCSHCLHLLPPKQVKYHLNTCRKRRRCKDPDEKCEKDLSTCGEEEFGFESLNLDVMELVFSRLNDPVTRIRFSAVCRFWRWVARHCSTPQFPWLKLQHDCESDYIFFNLSDGMTHTFHVPGPKGLVCSGSFEGWLVMQTPFRFRKKEIFLVDPLSKVKIHLPVTTINDSDNRQTVLLPPMFVFYLSSAPISIDGAINNNCLVAAIDVMSNDLYLCRLGDQSWTRQYFTNVKHFNFEEIIFCDGLIIAIDSWAMKRVKILELVLESDHHLRLKAKRHFLPLPLFGVYDDDRDPTCCSNPFKWREELYLVFHEFRIVSGKFKTVAFHVFKLDSRWKLLKVKNIEDGVIFLVTDVPKCFSVRDFPPSLNLKRNCIYYKVPGSSAIDIFCLEDGKWEPCPSLSSHQRGRYVWYTPKIFY</sequence>
<evidence type="ECO:0000259" key="1">
    <source>
        <dbReference type="Pfam" id="PF03478"/>
    </source>
</evidence>
<organism evidence="2 3">
    <name type="scientific">Cinnamomum micranthum f. kanehirae</name>
    <dbReference type="NCBI Taxonomy" id="337451"/>
    <lineage>
        <taxon>Eukaryota</taxon>
        <taxon>Viridiplantae</taxon>
        <taxon>Streptophyta</taxon>
        <taxon>Embryophyta</taxon>
        <taxon>Tracheophyta</taxon>
        <taxon>Spermatophyta</taxon>
        <taxon>Magnoliopsida</taxon>
        <taxon>Magnoliidae</taxon>
        <taxon>Laurales</taxon>
        <taxon>Lauraceae</taxon>
        <taxon>Cinnamomum</taxon>
    </lineage>
</organism>
<dbReference type="InterPro" id="IPR005174">
    <property type="entry name" value="KIB1-4_b-propeller"/>
</dbReference>
<dbReference type="PANTHER" id="PTHR44259">
    <property type="entry name" value="OS07G0183000 PROTEIN-RELATED"/>
    <property type="match status" value="1"/>
</dbReference>
<gene>
    <name evidence="2" type="ORF">CKAN_00366000</name>
</gene>
<dbReference type="InterPro" id="IPR050942">
    <property type="entry name" value="F-box_BR-signaling"/>
</dbReference>